<evidence type="ECO:0008006" key="4">
    <source>
        <dbReference type="Google" id="ProtNLM"/>
    </source>
</evidence>
<dbReference type="AlphaFoldDB" id="A0A178MUG9"/>
<reference evidence="2 3" key="1">
    <citation type="submission" date="2016-04" db="EMBL/GenBank/DDBJ databases">
        <title>Draft genome sequence of freshwater magnetotactic bacteria Magnetospirillum marisnigri SP-1 and Magnetospirillum moscoviense BB-1.</title>
        <authorList>
            <person name="Koziaeva V."/>
            <person name="Dziuba M.V."/>
            <person name="Ivanov T.M."/>
            <person name="Kuznetsov B."/>
            <person name="Grouzdev D.S."/>
        </authorList>
    </citation>
    <scope>NUCLEOTIDE SEQUENCE [LARGE SCALE GENOMIC DNA]</scope>
    <source>
        <strain evidence="2 3">SP-1</strain>
    </source>
</reference>
<dbReference type="Proteomes" id="UP000078428">
    <property type="component" value="Unassembled WGS sequence"/>
</dbReference>
<dbReference type="Pfam" id="PF13801">
    <property type="entry name" value="Metal_resist"/>
    <property type="match status" value="1"/>
</dbReference>
<evidence type="ECO:0000256" key="1">
    <source>
        <dbReference type="SAM" id="MobiDB-lite"/>
    </source>
</evidence>
<dbReference type="EMBL" id="LWQT01000044">
    <property type="protein sequence ID" value="OAN52283.1"/>
    <property type="molecule type" value="Genomic_DNA"/>
</dbReference>
<dbReference type="InterPro" id="IPR025961">
    <property type="entry name" value="Metal_resist"/>
</dbReference>
<feature type="region of interest" description="Disordered" evidence="1">
    <location>
        <begin position="128"/>
        <end position="153"/>
    </location>
</feature>
<feature type="compositionally biased region" description="Pro residues" evidence="1">
    <location>
        <begin position="141"/>
        <end position="153"/>
    </location>
</feature>
<gene>
    <name evidence="2" type="ORF">A6A04_00895</name>
</gene>
<name>A0A178MUG9_9PROT</name>
<dbReference type="STRING" id="1285242.A6A04_00895"/>
<keyword evidence="3" id="KW-1185">Reference proteome</keyword>
<comment type="caution">
    <text evidence="2">The sequence shown here is derived from an EMBL/GenBank/DDBJ whole genome shotgun (WGS) entry which is preliminary data.</text>
</comment>
<sequence>MDLTLIRRWSLPLSLALNVFLATVIALHPRPPHRPGPPPPPIEIARQIAASLPPADGAILLEVFAAHAETFQRSHDIQHEAPERIKAALAAREFSADALRAAFDVNRAGRQLIDEALAATLIETASRMSPEGRAKLAQWRPPGPPGGGPPPPR</sequence>
<organism evidence="2 3">
    <name type="scientific">Paramagnetospirillum marisnigri</name>
    <dbReference type="NCBI Taxonomy" id="1285242"/>
    <lineage>
        <taxon>Bacteria</taxon>
        <taxon>Pseudomonadati</taxon>
        <taxon>Pseudomonadota</taxon>
        <taxon>Alphaproteobacteria</taxon>
        <taxon>Rhodospirillales</taxon>
        <taxon>Magnetospirillaceae</taxon>
        <taxon>Paramagnetospirillum</taxon>
    </lineage>
</organism>
<accession>A0A178MUG9</accession>
<proteinExistence type="predicted"/>
<protein>
    <recommendedName>
        <fullName evidence="4">Periplasmic heavy metal sensor</fullName>
    </recommendedName>
</protein>
<dbReference type="OrthoDB" id="7361382at2"/>
<evidence type="ECO:0000313" key="2">
    <source>
        <dbReference type="EMBL" id="OAN52283.1"/>
    </source>
</evidence>
<dbReference type="RefSeq" id="WP_068491149.1">
    <property type="nucleotide sequence ID" value="NZ_LWQT01000044.1"/>
</dbReference>
<evidence type="ECO:0000313" key="3">
    <source>
        <dbReference type="Proteomes" id="UP000078428"/>
    </source>
</evidence>